<evidence type="ECO:0000313" key="1">
    <source>
        <dbReference type="EMBL" id="KAJ3544923.1"/>
    </source>
</evidence>
<keyword evidence="2" id="KW-1185">Reference proteome</keyword>
<proteinExistence type="predicted"/>
<sequence length="349" mass="37593">MRFSSSFALLSASATVVLGRSSGSHCASISGDVTINSFQLYPENVGFDESRCSAYFSSVYNATIAVWDPYVNAVIDSIKFKGLSGNPLLHASGVKVDPLGRLSVVIDAGAAFDTEGKDISGDNFLVKYDLKSRRELWRRNLTAVTNGVYSGFQDIEHDKHGNTFVIGTFPSSIIRVSTNNEKATPWYLAKPPDHTEHGYTGAVSIGDYIVVPDNTDGQLYRFNKNDKSGKRFKVSLSSGNKPIGTGLDGAFLPPSYHGTVLLVSDNSNGTIVLRSADRKWSRAQKLGVIPNKFLAAGGSTVASFQVGSSIYSVTEYFGDSKVPGTLAGNRTKFPLVDITKQVEALLASY</sequence>
<evidence type="ECO:0000313" key="2">
    <source>
        <dbReference type="Proteomes" id="UP001148629"/>
    </source>
</evidence>
<reference evidence="1" key="1">
    <citation type="submission" date="2022-08" db="EMBL/GenBank/DDBJ databases">
        <title>Genome Sequence of Fusarium decemcellulare.</title>
        <authorList>
            <person name="Buettner E."/>
        </authorList>
    </citation>
    <scope>NUCLEOTIDE SEQUENCE</scope>
    <source>
        <strain evidence="1">Babe19</strain>
    </source>
</reference>
<accession>A0ACC1SRH7</accession>
<gene>
    <name evidence="1" type="ORF">NM208_g2779</name>
</gene>
<comment type="caution">
    <text evidence="1">The sequence shown here is derived from an EMBL/GenBank/DDBJ whole genome shotgun (WGS) entry which is preliminary data.</text>
</comment>
<dbReference type="Proteomes" id="UP001148629">
    <property type="component" value="Unassembled WGS sequence"/>
</dbReference>
<protein>
    <submittedName>
        <fullName evidence="1">Uncharacterized protein</fullName>
    </submittedName>
</protein>
<dbReference type="EMBL" id="JANRMS010000173">
    <property type="protein sequence ID" value="KAJ3544923.1"/>
    <property type="molecule type" value="Genomic_DNA"/>
</dbReference>
<name>A0ACC1SRH7_9HYPO</name>
<organism evidence="1 2">
    <name type="scientific">Fusarium decemcellulare</name>
    <dbReference type="NCBI Taxonomy" id="57161"/>
    <lineage>
        <taxon>Eukaryota</taxon>
        <taxon>Fungi</taxon>
        <taxon>Dikarya</taxon>
        <taxon>Ascomycota</taxon>
        <taxon>Pezizomycotina</taxon>
        <taxon>Sordariomycetes</taxon>
        <taxon>Hypocreomycetidae</taxon>
        <taxon>Hypocreales</taxon>
        <taxon>Nectriaceae</taxon>
        <taxon>Fusarium</taxon>
        <taxon>Fusarium decemcellulare species complex</taxon>
    </lineage>
</organism>